<dbReference type="PANTHER" id="PTHR35893">
    <property type="entry name" value="INNER MEMBRANE PROTEIN-RELATED"/>
    <property type="match status" value="1"/>
</dbReference>
<protein>
    <submittedName>
        <fullName evidence="10">Protein ElaB</fullName>
    </submittedName>
</protein>
<dbReference type="AlphaFoldDB" id="A0A2P5SYJ0"/>
<feature type="domain" description="DUF883" evidence="9">
    <location>
        <begin position="76"/>
        <end position="102"/>
    </location>
</feature>
<accession>A0A2P5SYJ0</accession>
<evidence type="ECO:0000256" key="2">
    <source>
        <dbReference type="ARBA" id="ARBA00010423"/>
    </source>
</evidence>
<evidence type="ECO:0000256" key="3">
    <source>
        <dbReference type="ARBA" id="ARBA00022475"/>
    </source>
</evidence>
<dbReference type="Pfam" id="PF05957">
    <property type="entry name" value="DUF883"/>
    <property type="match status" value="1"/>
</dbReference>
<keyword evidence="6" id="KW-1133">Transmembrane helix</keyword>
<dbReference type="InterPro" id="IPR043605">
    <property type="entry name" value="DUF883_C"/>
</dbReference>
<dbReference type="RefSeq" id="WP_136131404.1">
    <property type="nucleotide sequence ID" value="NZ_PDKS01000001.1"/>
</dbReference>
<evidence type="ECO:0000259" key="8">
    <source>
        <dbReference type="Pfam" id="PF05957"/>
    </source>
</evidence>
<keyword evidence="3" id="KW-1003">Cell membrane</keyword>
<dbReference type="Pfam" id="PF19029">
    <property type="entry name" value="DUF883_C"/>
    <property type="match status" value="1"/>
</dbReference>
<organism evidence="10 11">
    <name type="scientific">Candidatus Pantoea edessiphila</name>
    <dbReference type="NCBI Taxonomy" id="2044610"/>
    <lineage>
        <taxon>Bacteria</taxon>
        <taxon>Pseudomonadati</taxon>
        <taxon>Pseudomonadota</taxon>
        <taxon>Gammaproteobacteria</taxon>
        <taxon>Enterobacterales</taxon>
        <taxon>Erwiniaceae</taxon>
        <taxon>Pantoea</taxon>
    </lineage>
</organism>
<dbReference type="InterPro" id="IPR043604">
    <property type="entry name" value="DUF883_N"/>
</dbReference>
<keyword evidence="5" id="KW-0812">Transmembrane</keyword>
<evidence type="ECO:0000313" key="10">
    <source>
        <dbReference type="EMBL" id="PPI87407.1"/>
    </source>
</evidence>
<reference evidence="10 11" key="1">
    <citation type="journal article" date="2018" name="Genome Biol. Evol.">
        <title>Cladogenesis and Genomic Streamlining in Extracellular Endosymbionts of Tropical Stink Bugs.</title>
        <authorList>
            <person name="Otero-Bravo A."/>
            <person name="Goffredi S."/>
            <person name="Sabree Z.L."/>
        </authorList>
    </citation>
    <scope>NUCLEOTIDE SEQUENCE [LARGE SCALE GENOMIC DNA]</scope>
    <source>
        <strain evidence="10 11">SoET</strain>
    </source>
</reference>
<keyword evidence="4" id="KW-0997">Cell inner membrane</keyword>
<keyword evidence="7" id="KW-0472">Membrane</keyword>
<evidence type="ECO:0000259" key="9">
    <source>
        <dbReference type="Pfam" id="PF19029"/>
    </source>
</evidence>
<evidence type="ECO:0000256" key="6">
    <source>
        <dbReference type="ARBA" id="ARBA00022989"/>
    </source>
</evidence>
<dbReference type="InterPro" id="IPR010279">
    <property type="entry name" value="YqjD/ElaB"/>
</dbReference>
<evidence type="ECO:0000256" key="5">
    <source>
        <dbReference type="ARBA" id="ARBA00022692"/>
    </source>
</evidence>
<evidence type="ECO:0000256" key="4">
    <source>
        <dbReference type="ARBA" id="ARBA00022519"/>
    </source>
</evidence>
<dbReference type="Proteomes" id="UP000296034">
    <property type="component" value="Unassembled WGS sequence"/>
</dbReference>
<evidence type="ECO:0000313" key="11">
    <source>
        <dbReference type="Proteomes" id="UP000296034"/>
    </source>
</evidence>
<comment type="caution">
    <text evidence="10">The sequence shown here is derived from an EMBL/GenBank/DDBJ whole genome shotgun (WGS) entry which is preliminary data.</text>
</comment>
<dbReference type="GO" id="GO:0043022">
    <property type="term" value="F:ribosome binding"/>
    <property type="evidence" value="ECO:0007669"/>
    <property type="project" value="InterPro"/>
</dbReference>
<dbReference type="EMBL" id="PDKS01000001">
    <property type="protein sequence ID" value="PPI87407.1"/>
    <property type="molecule type" value="Genomic_DNA"/>
</dbReference>
<comment type="similarity">
    <text evidence="2">Belongs to the ElaB/YgaM/YqjD family.</text>
</comment>
<dbReference type="OrthoDB" id="5298386at2"/>
<dbReference type="PANTHER" id="PTHR35893:SF1">
    <property type="entry name" value="PROTEIN ELAB"/>
    <property type="match status" value="1"/>
</dbReference>
<comment type="subcellular location">
    <subcellularLocation>
        <location evidence="1">Cell inner membrane</location>
        <topology evidence="1">Single-pass membrane protein</topology>
    </subcellularLocation>
</comment>
<evidence type="ECO:0000256" key="7">
    <source>
        <dbReference type="ARBA" id="ARBA00023136"/>
    </source>
</evidence>
<proteinExistence type="inferred from homology"/>
<sequence>MLKRSVSSEGSSIINDLELMTDTLEEILRSSGDLSDQGYIDLKKKAEKILHDVTSRTNKLSKDYYSRIKKTAYCVDDYLREKPWHGVSIGAVVGLLAGLLLTHR</sequence>
<evidence type="ECO:0000256" key="1">
    <source>
        <dbReference type="ARBA" id="ARBA00004377"/>
    </source>
</evidence>
<name>A0A2P5SYJ0_9GAMM</name>
<dbReference type="GO" id="GO:0005886">
    <property type="term" value="C:plasma membrane"/>
    <property type="evidence" value="ECO:0007669"/>
    <property type="project" value="UniProtKB-SubCell"/>
</dbReference>
<feature type="domain" description="DUF883" evidence="8">
    <location>
        <begin position="12"/>
        <end position="60"/>
    </location>
</feature>
<gene>
    <name evidence="10" type="ORF">CRV11_00510</name>
</gene>